<keyword evidence="5" id="KW-0997">Cell inner membrane</keyword>
<comment type="caution">
    <text evidence="10">The sequence shown here is derived from an EMBL/GenBank/DDBJ whole genome shotgun (WGS) entry which is preliminary data.</text>
</comment>
<evidence type="ECO:0000256" key="5">
    <source>
        <dbReference type="ARBA" id="ARBA00022519"/>
    </source>
</evidence>
<dbReference type="InterPro" id="IPR012902">
    <property type="entry name" value="N_methyl_site"/>
</dbReference>
<evidence type="ECO:0000313" key="11">
    <source>
        <dbReference type="Proteomes" id="UP000219020"/>
    </source>
</evidence>
<dbReference type="InterPro" id="IPR049875">
    <property type="entry name" value="TypeII_GspH"/>
</dbReference>
<dbReference type="InterPro" id="IPR002416">
    <property type="entry name" value="T2SS_protein-GspH"/>
</dbReference>
<accession>A0A2A5SYY8</accession>
<dbReference type="SUPFAM" id="SSF54523">
    <property type="entry name" value="Pili subunits"/>
    <property type="match status" value="1"/>
</dbReference>
<name>A0A2A5SYY8_9GAMM</name>
<comment type="subcellular location">
    <subcellularLocation>
        <location evidence="1">Cell inner membrane</location>
        <topology evidence="1">Single-pass membrane protein</topology>
    </subcellularLocation>
</comment>
<evidence type="ECO:0000256" key="6">
    <source>
        <dbReference type="ARBA" id="ARBA00022692"/>
    </source>
</evidence>
<evidence type="ECO:0000256" key="8">
    <source>
        <dbReference type="ARBA" id="ARBA00023136"/>
    </source>
</evidence>
<dbReference type="NCBIfam" id="TIGR01708">
    <property type="entry name" value="typeII_sec_gspH"/>
    <property type="match status" value="1"/>
</dbReference>
<dbReference type="NCBIfam" id="TIGR02532">
    <property type="entry name" value="IV_pilin_GFxxxE"/>
    <property type="match status" value="1"/>
</dbReference>
<sequence>MKSTHPTGFTLMEILLVLLLLAVTAVVVVPNFWQSQSDEAKKEAQRFYQLIQLWTEQALLTGQTFGLRVENNHYTLNKLTPENWQPVTEGRYAYAVSMPEGIRLELEVTSFLAEENRLFERESLFNYNMFIVEDNKRKPPQVALMGNGEIIPFTLTFIANKKRLWRVNGNEVAIFEINALNENKE</sequence>
<evidence type="ECO:0000256" key="3">
    <source>
        <dbReference type="ARBA" id="ARBA00022475"/>
    </source>
</evidence>
<evidence type="ECO:0000313" key="10">
    <source>
        <dbReference type="EMBL" id="PCS21127.1"/>
    </source>
</evidence>
<keyword evidence="4" id="KW-0488">Methylation</keyword>
<proteinExistence type="predicted"/>
<evidence type="ECO:0000256" key="1">
    <source>
        <dbReference type="ARBA" id="ARBA00004377"/>
    </source>
</evidence>
<dbReference type="RefSeq" id="WP_097357411.1">
    <property type="nucleotide sequence ID" value="NZ_CAWNJE010000020.1"/>
</dbReference>
<keyword evidence="7" id="KW-1133">Transmembrane helix</keyword>
<dbReference type="PRINTS" id="PR00885">
    <property type="entry name" value="BCTERIALGSPH"/>
</dbReference>
<evidence type="ECO:0000256" key="7">
    <source>
        <dbReference type="ARBA" id="ARBA00022989"/>
    </source>
</evidence>
<dbReference type="InterPro" id="IPR045584">
    <property type="entry name" value="Pilin-like"/>
</dbReference>
<dbReference type="AlphaFoldDB" id="A0A2A5SYY8"/>
<gene>
    <name evidence="10" type="ORF">BTN49_3274</name>
</gene>
<dbReference type="Proteomes" id="UP000219020">
    <property type="component" value="Unassembled WGS sequence"/>
</dbReference>
<dbReference type="Gene3D" id="3.55.40.10">
    <property type="entry name" value="minor pseudopilin epsh domain"/>
    <property type="match status" value="1"/>
</dbReference>
<keyword evidence="6" id="KW-0812">Transmembrane</keyword>
<evidence type="ECO:0000256" key="2">
    <source>
        <dbReference type="ARBA" id="ARBA00021549"/>
    </source>
</evidence>
<dbReference type="GO" id="GO:0015627">
    <property type="term" value="C:type II protein secretion system complex"/>
    <property type="evidence" value="ECO:0007669"/>
    <property type="project" value="InterPro"/>
</dbReference>
<evidence type="ECO:0000256" key="9">
    <source>
        <dbReference type="ARBA" id="ARBA00030775"/>
    </source>
</evidence>
<dbReference type="GO" id="GO:0005886">
    <property type="term" value="C:plasma membrane"/>
    <property type="evidence" value="ECO:0007669"/>
    <property type="project" value="UniProtKB-SubCell"/>
</dbReference>
<dbReference type="GO" id="GO:0015628">
    <property type="term" value="P:protein secretion by the type II secretion system"/>
    <property type="evidence" value="ECO:0007669"/>
    <property type="project" value="InterPro"/>
</dbReference>
<keyword evidence="8" id="KW-0472">Membrane</keyword>
<keyword evidence="11" id="KW-1185">Reference proteome</keyword>
<protein>
    <recommendedName>
        <fullName evidence="2">Type II secretion system protein H</fullName>
    </recommendedName>
    <alternativeName>
        <fullName evidence="9">General secretion pathway protein H</fullName>
    </alternativeName>
</protein>
<reference evidence="11" key="1">
    <citation type="submission" date="2017-04" db="EMBL/GenBank/DDBJ databases">
        <title>Genome evolution of the luminous symbionts of deep sea anglerfish.</title>
        <authorList>
            <person name="Hendry T.A."/>
        </authorList>
    </citation>
    <scope>NUCLEOTIDE SEQUENCE [LARGE SCALE GENOMIC DNA]</scope>
</reference>
<dbReference type="EMBL" id="NBYY01000039">
    <property type="protein sequence ID" value="PCS21127.1"/>
    <property type="molecule type" value="Genomic_DNA"/>
</dbReference>
<organism evidence="10 11">
    <name type="scientific">Candidatus Enterovibrio escicola</name>
    <dbReference type="NCBI Taxonomy" id="1927127"/>
    <lineage>
        <taxon>Bacteria</taxon>
        <taxon>Pseudomonadati</taxon>
        <taxon>Pseudomonadota</taxon>
        <taxon>Gammaproteobacteria</taxon>
        <taxon>Vibrionales</taxon>
        <taxon>Vibrionaceae</taxon>
        <taxon>Enterovibrio</taxon>
    </lineage>
</organism>
<keyword evidence="3" id="KW-1003">Cell membrane</keyword>
<evidence type="ECO:0000256" key="4">
    <source>
        <dbReference type="ARBA" id="ARBA00022481"/>
    </source>
</evidence>